<proteinExistence type="inferred from homology"/>
<dbReference type="GO" id="GO:0006605">
    <property type="term" value="P:protein targeting"/>
    <property type="evidence" value="ECO:0007669"/>
    <property type="project" value="UniProtKB-UniRule"/>
</dbReference>
<dbReference type="InterPro" id="IPR005807">
    <property type="entry name" value="SecE_bac"/>
</dbReference>
<dbReference type="KEGG" id="hyf:DTO96_100128"/>
<feature type="transmembrane region" description="Helical" evidence="9">
    <location>
        <begin position="46"/>
        <end position="68"/>
    </location>
</feature>
<gene>
    <name evidence="9 10" type="primary">secE</name>
    <name evidence="10" type="ORF">DTO96_100128</name>
</gene>
<evidence type="ECO:0000256" key="4">
    <source>
        <dbReference type="ARBA" id="ARBA00022692"/>
    </source>
</evidence>
<evidence type="ECO:0000313" key="10">
    <source>
        <dbReference type="EMBL" id="AXF84425.1"/>
    </source>
</evidence>
<keyword evidence="2 9" id="KW-0813">Transport</keyword>
<evidence type="ECO:0000256" key="8">
    <source>
        <dbReference type="ARBA" id="ARBA00023136"/>
    </source>
</evidence>
<keyword evidence="7 9" id="KW-0811">Translocation</keyword>
<reference evidence="11" key="1">
    <citation type="submission" date="2018-07" db="EMBL/GenBank/DDBJ databases">
        <authorList>
            <person name="Kim H."/>
        </authorList>
    </citation>
    <scope>NUCLEOTIDE SEQUENCE [LARGE SCALE GENOMIC DNA]</scope>
    <source>
        <strain evidence="11">F02</strain>
    </source>
</reference>
<evidence type="ECO:0000256" key="5">
    <source>
        <dbReference type="ARBA" id="ARBA00022927"/>
    </source>
</evidence>
<evidence type="ECO:0000313" key="11">
    <source>
        <dbReference type="Proteomes" id="UP000252182"/>
    </source>
</evidence>
<feature type="transmembrane region" description="Helical" evidence="9">
    <location>
        <begin position="12"/>
        <end position="34"/>
    </location>
</feature>
<dbReference type="PRINTS" id="PR01650">
    <property type="entry name" value="SECETRNLCASE"/>
</dbReference>
<dbReference type="Proteomes" id="UP000252182">
    <property type="component" value="Chromosome"/>
</dbReference>
<comment type="subcellular location">
    <subcellularLocation>
        <location evidence="1">Membrane</location>
    </subcellularLocation>
</comment>
<evidence type="ECO:0000256" key="7">
    <source>
        <dbReference type="ARBA" id="ARBA00023010"/>
    </source>
</evidence>
<comment type="caution">
    <text evidence="9">Lacks conserved residue(s) required for the propagation of feature annotation.</text>
</comment>
<protein>
    <recommendedName>
        <fullName evidence="9">Protein translocase subunit SecE</fullName>
    </recommendedName>
</protein>
<keyword evidence="6 9" id="KW-1133">Transmembrane helix</keyword>
<evidence type="ECO:0000256" key="9">
    <source>
        <dbReference type="HAMAP-Rule" id="MF_00422"/>
    </source>
</evidence>
<keyword evidence="8 9" id="KW-0472">Membrane</keyword>
<name>A0A345D7T7_9BURK</name>
<dbReference type="InterPro" id="IPR038379">
    <property type="entry name" value="SecE_sf"/>
</dbReference>
<dbReference type="Pfam" id="PF00584">
    <property type="entry name" value="SecE"/>
    <property type="match status" value="1"/>
</dbReference>
<comment type="function">
    <text evidence="9">Essential subunit of the Sec protein translocation channel SecYEG. Clamps together the 2 halves of SecY. May contact the channel plug during translocation.</text>
</comment>
<dbReference type="GO" id="GO:0065002">
    <property type="term" value="P:intracellular protein transmembrane transport"/>
    <property type="evidence" value="ECO:0007669"/>
    <property type="project" value="UniProtKB-UniRule"/>
</dbReference>
<dbReference type="AlphaFoldDB" id="A0A345D7T7"/>
<dbReference type="PANTHER" id="PTHR33910:SF1">
    <property type="entry name" value="PROTEIN TRANSLOCASE SUBUNIT SECE"/>
    <property type="match status" value="1"/>
</dbReference>
<evidence type="ECO:0000256" key="1">
    <source>
        <dbReference type="ARBA" id="ARBA00004370"/>
    </source>
</evidence>
<comment type="subunit">
    <text evidence="9">Component of the Sec protein translocase complex. Heterotrimer consisting of SecY, SecE and SecG subunits. The heterotrimers can form oligomers, although 1 heterotrimer is thought to be able to translocate proteins. Interacts with the ribosome. Interacts with SecDF, and other proteins may be involved. Interacts with SecA.</text>
</comment>
<dbReference type="InterPro" id="IPR001901">
    <property type="entry name" value="Translocase_SecE/Sec61-g"/>
</dbReference>
<dbReference type="GO" id="GO:0005886">
    <property type="term" value="C:plasma membrane"/>
    <property type="evidence" value="ECO:0007669"/>
    <property type="project" value="UniProtKB-UniRule"/>
</dbReference>
<dbReference type="RefSeq" id="WP_114561732.1">
    <property type="nucleotide sequence ID" value="NZ_CP031124.1"/>
</dbReference>
<dbReference type="GO" id="GO:0009306">
    <property type="term" value="P:protein secretion"/>
    <property type="evidence" value="ECO:0007669"/>
    <property type="project" value="UniProtKB-UniRule"/>
</dbReference>
<dbReference type="Gene3D" id="1.20.5.1030">
    <property type="entry name" value="Preprotein translocase secy subunit"/>
    <property type="match status" value="1"/>
</dbReference>
<dbReference type="HAMAP" id="MF_00422">
    <property type="entry name" value="SecE"/>
    <property type="match status" value="1"/>
</dbReference>
<keyword evidence="4 9" id="KW-0812">Transmembrane</keyword>
<feature type="transmembrane region" description="Helical" evidence="9">
    <location>
        <begin position="89"/>
        <end position="110"/>
    </location>
</feature>
<sequence>MSQSQQIKDVSNAKWGVWVPIVILVAAFMAYFFVPKDASEYLKPVILSAGFAAAVVSFFVSPTGKSFLTFANEAYRETRKVVWPTRKEVFQMTGVVFAFVGVMSLFLWGVDKVLEFVLYDLILRWK</sequence>
<dbReference type="GO" id="GO:0043952">
    <property type="term" value="P:protein transport by the Sec complex"/>
    <property type="evidence" value="ECO:0007669"/>
    <property type="project" value="UniProtKB-UniRule"/>
</dbReference>
<organism evidence="10 11">
    <name type="scientific">Ephemeroptericola cinctiostellae</name>
    <dbReference type="NCBI Taxonomy" id="2268024"/>
    <lineage>
        <taxon>Bacteria</taxon>
        <taxon>Pseudomonadati</taxon>
        <taxon>Pseudomonadota</taxon>
        <taxon>Betaproteobacteria</taxon>
        <taxon>Burkholderiales</taxon>
        <taxon>Burkholderiaceae</taxon>
        <taxon>Ephemeroptericola</taxon>
    </lineage>
</organism>
<dbReference type="OrthoDB" id="9806365at2"/>
<accession>A0A345D7T7</accession>
<dbReference type="GO" id="GO:0008320">
    <property type="term" value="F:protein transmembrane transporter activity"/>
    <property type="evidence" value="ECO:0007669"/>
    <property type="project" value="UniProtKB-UniRule"/>
</dbReference>
<dbReference type="PANTHER" id="PTHR33910">
    <property type="entry name" value="PROTEIN TRANSLOCASE SUBUNIT SECE"/>
    <property type="match status" value="1"/>
</dbReference>
<keyword evidence="5 9" id="KW-0653">Protein transport</keyword>
<dbReference type="NCBIfam" id="TIGR00964">
    <property type="entry name" value="secE_bact"/>
    <property type="match status" value="1"/>
</dbReference>
<dbReference type="NCBIfam" id="NF004371">
    <property type="entry name" value="PRK05740.1-1"/>
    <property type="match status" value="1"/>
</dbReference>
<keyword evidence="3 9" id="KW-1003">Cell membrane</keyword>
<comment type="similarity">
    <text evidence="9">Belongs to the SecE/SEC61-gamma family.</text>
</comment>
<keyword evidence="11" id="KW-1185">Reference proteome</keyword>
<evidence type="ECO:0000256" key="3">
    <source>
        <dbReference type="ARBA" id="ARBA00022475"/>
    </source>
</evidence>
<evidence type="ECO:0000256" key="6">
    <source>
        <dbReference type="ARBA" id="ARBA00022989"/>
    </source>
</evidence>
<dbReference type="EMBL" id="CP031124">
    <property type="protein sequence ID" value="AXF84425.1"/>
    <property type="molecule type" value="Genomic_DNA"/>
</dbReference>
<evidence type="ECO:0000256" key="2">
    <source>
        <dbReference type="ARBA" id="ARBA00022448"/>
    </source>
</evidence>